<dbReference type="PANTHER" id="PTHR38435:SF1">
    <property type="entry name" value="DUF871 DOMAIN-CONTAINING PROTEIN"/>
    <property type="match status" value="1"/>
</dbReference>
<dbReference type="Pfam" id="PF19200">
    <property type="entry name" value="MupG_N"/>
    <property type="match status" value="1"/>
</dbReference>
<dbReference type="InterPro" id="IPR008589">
    <property type="entry name" value="MupG"/>
</dbReference>
<comment type="caution">
    <text evidence="3">The sequence shown here is derived from an EMBL/GenBank/DDBJ whole genome shotgun (WGS) entry which is preliminary data.</text>
</comment>
<name>A0A5C8EV46_BRAPL</name>
<dbReference type="PANTHER" id="PTHR38435">
    <property type="match status" value="1"/>
</dbReference>
<protein>
    <submittedName>
        <fullName evidence="3">DUF871 domain-containing protein</fullName>
    </submittedName>
</protein>
<evidence type="ECO:0000313" key="3">
    <source>
        <dbReference type="EMBL" id="TXJ41907.1"/>
    </source>
</evidence>
<dbReference type="InterPro" id="IPR043797">
    <property type="entry name" value="MupG_N"/>
</dbReference>
<gene>
    <name evidence="3" type="ORF">EPJ72_06195</name>
</gene>
<dbReference type="InterPro" id="IPR029000">
    <property type="entry name" value="Cyclophilin-like_dom_sf"/>
</dbReference>
<evidence type="ECO:0000313" key="4">
    <source>
        <dbReference type="Proteomes" id="UP000323176"/>
    </source>
</evidence>
<dbReference type="Gene3D" id="3.20.20.70">
    <property type="entry name" value="Aldolase class I"/>
    <property type="match status" value="1"/>
</dbReference>
<dbReference type="Proteomes" id="UP000323176">
    <property type="component" value="Unassembled WGS sequence"/>
</dbReference>
<dbReference type="OrthoDB" id="5809921at2"/>
<feature type="domain" description="6-phospho-N-acetylmuramidase C-terminal" evidence="1">
    <location>
        <begin position="245"/>
        <end position="359"/>
    </location>
</feature>
<dbReference type="SUPFAM" id="SSF50891">
    <property type="entry name" value="Cyclophilin-like"/>
    <property type="match status" value="1"/>
</dbReference>
<reference evidence="3 4" key="1">
    <citation type="journal article" date="1992" name="Lakartidningen">
        <title>[Penicillin V and not amoxicillin is the first choice preparation in acute otitis].</title>
        <authorList>
            <person name="Kamme C."/>
            <person name="Lundgren K."/>
            <person name="Prellner K."/>
        </authorList>
    </citation>
    <scope>NUCLEOTIDE SEQUENCE [LARGE SCALE GENOMIC DNA]</scope>
    <source>
        <strain evidence="3 4">PC5538III-hc</strain>
    </source>
</reference>
<dbReference type="Gene3D" id="2.40.100.10">
    <property type="entry name" value="Cyclophilin-like"/>
    <property type="match status" value="1"/>
</dbReference>
<evidence type="ECO:0000259" key="2">
    <source>
        <dbReference type="Pfam" id="PF19200"/>
    </source>
</evidence>
<feature type="domain" description="6-phospho-N-acetylmuramidase N-terminal" evidence="2">
    <location>
        <begin position="4"/>
        <end position="238"/>
    </location>
</feature>
<dbReference type="InterPro" id="IPR017853">
    <property type="entry name" value="GH"/>
</dbReference>
<dbReference type="EMBL" id="SAXY01000040">
    <property type="protein sequence ID" value="TXJ41907.1"/>
    <property type="molecule type" value="Genomic_DNA"/>
</dbReference>
<evidence type="ECO:0000259" key="1">
    <source>
        <dbReference type="Pfam" id="PF05913"/>
    </source>
</evidence>
<dbReference type="InterPro" id="IPR043894">
    <property type="entry name" value="MupG_C"/>
</dbReference>
<organism evidence="3 4">
    <name type="scientific">Brachyspira pilosicoli</name>
    <name type="common">Serpulina pilosicoli</name>
    <dbReference type="NCBI Taxonomy" id="52584"/>
    <lineage>
        <taxon>Bacteria</taxon>
        <taxon>Pseudomonadati</taxon>
        <taxon>Spirochaetota</taxon>
        <taxon>Spirochaetia</taxon>
        <taxon>Brachyspirales</taxon>
        <taxon>Brachyspiraceae</taxon>
        <taxon>Brachyspira</taxon>
    </lineage>
</organism>
<sequence>MKELGISIYPFHSDMSENKKYIDLASKYGFTRCFMCLLSVEHSKEEIIKEFSEIINYAKDRGIKTTLDISPNVFNKLSISYDNLDFFHKLGAWAIRLDSGFGGNQESFMSFNEYKLKIEVNMSDYTSYLDTVIDYCSNKNTIMGCHNFYPHIYTGLSRDFFTKCTEKFKKYSIETSAFVNAKEATFGPWPVIDGMPTLEEHRFLPIEIQAIDLFMSGIDNVFISTCYANEDTFKKLSNINKDMLILKADLVRDIPKLEKIIVTEELHTRRIDTNDYMIRSSASRVKYKGEKFNIFNPVENIKKGDILIDSSQYGSYAGEMQIALKDMKNTGRTNVVGHICDEYLYLLDYIKPAQKFRIKE</sequence>
<dbReference type="SUPFAM" id="SSF51445">
    <property type="entry name" value="(Trans)glycosidases"/>
    <property type="match status" value="1"/>
</dbReference>
<dbReference type="AlphaFoldDB" id="A0A5C8EV46"/>
<dbReference type="Pfam" id="PF05913">
    <property type="entry name" value="MupG_C"/>
    <property type="match status" value="1"/>
</dbReference>
<proteinExistence type="predicted"/>
<dbReference type="InterPro" id="IPR013785">
    <property type="entry name" value="Aldolase_TIM"/>
</dbReference>
<accession>A0A5C8EV46</accession>